<sequence>MATFDLSSELSAVIVAAGLLFGLVGYLITNVAPAGLMVPGCIVLTAIEDVRSLATVTTVAIVTVGLIKVLKHVTILYGKRLFAVTMLVSSSLSLAAFMALHAKYPFLFGGDTLSFLVPGLMGFQLVRPRALQTLAATAVVTCGTGATALLVISL</sequence>
<dbReference type="InterPro" id="IPR008338">
    <property type="entry name" value="Capsule_biosynth_CapC"/>
</dbReference>
<accession>A0ABV6MF88</accession>
<dbReference type="Proteomes" id="UP001589867">
    <property type="component" value="Unassembled WGS sequence"/>
</dbReference>
<feature type="transmembrane region" description="Helical" evidence="1">
    <location>
        <begin position="12"/>
        <end position="32"/>
    </location>
</feature>
<reference evidence="2 3" key="1">
    <citation type="submission" date="2024-09" db="EMBL/GenBank/DDBJ databases">
        <authorList>
            <person name="Sun Q."/>
            <person name="Mori K."/>
        </authorList>
    </citation>
    <scope>NUCLEOTIDE SEQUENCE [LARGE SCALE GENOMIC DNA]</scope>
    <source>
        <strain evidence="2 3">TBRC 3947</strain>
    </source>
</reference>
<evidence type="ECO:0000313" key="2">
    <source>
        <dbReference type="EMBL" id="MFC0533377.1"/>
    </source>
</evidence>
<keyword evidence="1" id="KW-0472">Membrane</keyword>
<organism evidence="2 3">
    <name type="scientific">Phytohabitans kaempferiae</name>
    <dbReference type="NCBI Taxonomy" id="1620943"/>
    <lineage>
        <taxon>Bacteria</taxon>
        <taxon>Bacillati</taxon>
        <taxon>Actinomycetota</taxon>
        <taxon>Actinomycetes</taxon>
        <taxon>Micromonosporales</taxon>
        <taxon>Micromonosporaceae</taxon>
    </lineage>
</organism>
<feature type="transmembrane region" description="Helical" evidence="1">
    <location>
        <begin position="133"/>
        <end position="152"/>
    </location>
</feature>
<keyword evidence="3" id="KW-1185">Reference proteome</keyword>
<gene>
    <name evidence="2" type="ORF">ACFFIA_37815</name>
</gene>
<protein>
    <submittedName>
        <fullName evidence="2">Poly-gamma-glutamate biosynthesis protein PgsC/CapC</fullName>
    </submittedName>
</protein>
<dbReference type="EMBL" id="JBHLUH010000082">
    <property type="protein sequence ID" value="MFC0533377.1"/>
    <property type="molecule type" value="Genomic_DNA"/>
</dbReference>
<keyword evidence="1" id="KW-0812">Transmembrane</keyword>
<evidence type="ECO:0000256" key="1">
    <source>
        <dbReference type="SAM" id="Phobius"/>
    </source>
</evidence>
<feature type="transmembrane region" description="Helical" evidence="1">
    <location>
        <begin position="81"/>
        <end position="100"/>
    </location>
</feature>
<evidence type="ECO:0000313" key="3">
    <source>
        <dbReference type="Proteomes" id="UP001589867"/>
    </source>
</evidence>
<comment type="caution">
    <text evidence="2">The sequence shown here is derived from an EMBL/GenBank/DDBJ whole genome shotgun (WGS) entry which is preliminary data.</text>
</comment>
<feature type="transmembrane region" description="Helical" evidence="1">
    <location>
        <begin position="52"/>
        <end position="69"/>
    </location>
</feature>
<dbReference type="Pfam" id="PF14102">
    <property type="entry name" value="Caps_synth_CapC"/>
    <property type="match status" value="1"/>
</dbReference>
<keyword evidence="1" id="KW-1133">Transmembrane helix</keyword>
<proteinExistence type="predicted"/>
<dbReference type="RefSeq" id="WP_377260902.1">
    <property type="nucleotide sequence ID" value="NZ_JBHLUH010000082.1"/>
</dbReference>
<name>A0ABV6MF88_9ACTN</name>